<dbReference type="AlphaFoldDB" id="A0A2R7Y2X3"/>
<sequence>MNEQETLRVSKIRNGTVIDHIPAGRALAVLRLIGITGSEGHVVTVTMNVRSGKLGRKDLVKVENLELVAEQVNKLTLIAPTATINIIRDYEVVEKRPVKLPDRIVGILRCINPGCITRQPMEHVSSSFVVVSKSPLRLECEYCGRYLEEDEVLRQLTQQ</sequence>
<evidence type="ECO:0000259" key="9">
    <source>
        <dbReference type="Pfam" id="PF02748"/>
    </source>
</evidence>
<feature type="binding site" evidence="7">
    <location>
        <position position="143"/>
    </location>
    <ligand>
        <name>Zn(2+)</name>
        <dbReference type="ChEBI" id="CHEBI:29105"/>
    </ligand>
</feature>
<evidence type="ECO:0000256" key="2">
    <source>
        <dbReference type="ARBA" id="ARBA00010498"/>
    </source>
</evidence>
<gene>
    <name evidence="7" type="primary">pyrI</name>
    <name evidence="10" type="ORF">B9J98_07435</name>
</gene>
<dbReference type="InterPro" id="IPR036792">
    <property type="entry name" value="Asp_carbatrfase_reg_C_sf"/>
</dbReference>
<feature type="binding site" evidence="7">
    <location>
        <position position="140"/>
    </location>
    <ligand>
        <name>Zn(2+)</name>
        <dbReference type="ChEBI" id="CHEBI:29105"/>
    </ligand>
</feature>
<dbReference type="GO" id="GO:0006207">
    <property type="term" value="P:'de novo' pyrimidine nucleobase biosynthetic process"/>
    <property type="evidence" value="ECO:0007669"/>
    <property type="project" value="InterPro"/>
</dbReference>
<evidence type="ECO:0000256" key="7">
    <source>
        <dbReference type="HAMAP-Rule" id="MF_00002"/>
    </source>
</evidence>
<feature type="binding site" evidence="7">
    <location>
        <position position="115"/>
    </location>
    <ligand>
        <name>Zn(2+)</name>
        <dbReference type="ChEBI" id="CHEBI:29105"/>
    </ligand>
</feature>
<comment type="function">
    <text evidence="1 7">Involved in allosteric regulation of aspartate carbamoyltransferase.</text>
</comment>
<evidence type="ECO:0000313" key="11">
    <source>
        <dbReference type="Proteomes" id="UP000244066"/>
    </source>
</evidence>
<evidence type="ECO:0000313" key="10">
    <source>
        <dbReference type="EMBL" id="PUA31162.1"/>
    </source>
</evidence>
<dbReference type="SUPFAM" id="SSF54893">
    <property type="entry name" value="Aspartate carbamoyltransferase, Regulatory-chain, N-terminal domain"/>
    <property type="match status" value="1"/>
</dbReference>
<keyword evidence="10" id="KW-0808">Transferase</keyword>
<feature type="domain" description="Aspartate carbamoyltransferase regulatory subunit C-terminal" evidence="9">
    <location>
        <begin position="103"/>
        <end position="152"/>
    </location>
</feature>
<comment type="subunit">
    <text evidence="7">Contains catalytic and regulatory chains.</text>
</comment>
<comment type="cofactor">
    <cofactor evidence="7">
        <name>Zn(2+)</name>
        <dbReference type="ChEBI" id="CHEBI:29105"/>
    </cofactor>
    <text evidence="7">Binds 1 zinc ion per subunit.</text>
</comment>
<dbReference type="InterPro" id="IPR020545">
    <property type="entry name" value="Asp_carbamoyltransf_reg_N"/>
</dbReference>
<keyword evidence="4 7" id="KW-0479">Metal-binding</keyword>
<dbReference type="InterPro" id="IPR020542">
    <property type="entry name" value="Asp_carbamoyltrfase_reg_C"/>
</dbReference>
<dbReference type="SUPFAM" id="SSF57825">
    <property type="entry name" value="Aspartate carbamoyltransferase, Regulatory-chain, C-terminal domain"/>
    <property type="match status" value="1"/>
</dbReference>
<dbReference type="Proteomes" id="UP000244066">
    <property type="component" value="Unassembled WGS sequence"/>
</dbReference>
<evidence type="ECO:0000256" key="5">
    <source>
        <dbReference type="ARBA" id="ARBA00022833"/>
    </source>
</evidence>
<name>A0A2R7Y2X3_9ARCH</name>
<evidence type="ECO:0000256" key="6">
    <source>
        <dbReference type="ARBA" id="ARBA00022975"/>
    </source>
</evidence>
<dbReference type="Gene3D" id="3.30.70.140">
    <property type="entry name" value="Aspartate carbamoyltransferase regulatory subunit, N-terminal domain"/>
    <property type="match status" value="1"/>
</dbReference>
<dbReference type="Pfam" id="PF01948">
    <property type="entry name" value="PyrI"/>
    <property type="match status" value="1"/>
</dbReference>
<dbReference type="HAMAP" id="MF_00002">
    <property type="entry name" value="Asp_carb_tr_reg"/>
    <property type="match status" value="1"/>
</dbReference>
<accession>A0A2R7Y2X3</accession>
<feature type="binding site" evidence="7">
    <location>
        <position position="110"/>
    </location>
    <ligand>
        <name>Zn(2+)</name>
        <dbReference type="ChEBI" id="CHEBI:29105"/>
    </ligand>
</feature>
<dbReference type="GO" id="GO:0046872">
    <property type="term" value="F:metal ion binding"/>
    <property type="evidence" value="ECO:0007669"/>
    <property type="project" value="UniProtKB-KW"/>
</dbReference>
<keyword evidence="6 7" id="KW-0665">Pyrimidine biosynthesis</keyword>
<evidence type="ECO:0000256" key="1">
    <source>
        <dbReference type="ARBA" id="ARBA00002565"/>
    </source>
</evidence>
<comment type="caution">
    <text evidence="10">The sequence shown here is derived from an EMBL/GenBank/DDBJ whole genome shotgun (WGS) entry which is preliminary data.</text>
</comment>
<organism evidence="10 11">
    <name type="scientific">Candidatus Terraquivivens tikiterensis</name>
    <dbReference type="NCBI Taxonomy" id="1980982"/>
    <lineage>
        <taxon>Archaea</taxon>
        <taxon>Nitrososphaerota</taxon>
        <taxon>Candidatus Wolframiiraptoraceae</taxon>
        <taxon>Candidatus Terraquivivens</taxon>
    </lineage>
</organism>
<evidence type="ECO:0000259" key="8">
    <source>
        <dbReference type="Pfam" id="PF01948"/>
    </source>
</evidence>
<feature type="domain" description="Aspartate carbamoyltransferase regulatory subunit N-terminal" evidence="8">
    <location>
        <begin position="7"/>
        <end position="98"/>
    </location>
</feature>
<protein>
    <recommendedName>
        <fullName evidence="3 7">Aspartate carbamoyltransferase regulatory chain</fullName>
    </recommendedName>
</protein>
<reference evidence="10 11" key="1">
    <citation type="submission" date="2017-04" db="EMBL/GenBank/DDBJ databases">
        <title>Draft Aigarchaeota genome from a New Zealand hot spring.</title>
        <authorList>
            <person name="Reysenbach A.-L."/>
            <person name="Donaho J.A."/>
            <person name="Gerhart J."/>
            <person name="Kelley J.F."/>
            <person name="Kouba K."/>
            <person name="Podar M."/>
            <person name="Stott M."/>
        </authorList>
    </citation>
    <scope>NUCLEOTIDE SEQUENCE [LARGE SCALE GENOMIC DNA]</scope>
    <source>
        <strain evidence="10">NZ13_MG1</strain>
    </source>
</reference>
<keyword evidence="5 7" id="KW-0862">Zinc</keyword>
<proteinExistence type="inferred from homology"/>
<dbReference type="EMBL" id="NDWU01000024">
    <property type="protein sequence ID" value="PUA31162.1"/>
    <property type="molecule type" value="Genomic_DNA"/>
</dbReference>
<dbReference type="InterPro" id="IPR036793">
    <property type="entry name" value="Asp_carbatrfase_reg_N_sf"/>
</dbReference>
<dbReference type="GO" id="GO:0009347">
    <property type="term" value="C:aspartate carbamoyltransferase complex"/>
    <property type="evidence" value="ECO:0007669"/>
    <property type="project" value="InterPro"/>
</dbReference>
<dbReference type="PANTHER" id="PTHR35805">
    <property type="entry name" value="ASPARTATE CARBAMOYLTRANSFERASE REGULATORY CHAIN"/>
    <property type="match status" value="1"/>
</dbReference>
<evidence type="ECO:0000256" key="3">
    <source>
        <dbReference type="ARBA" id="ARBA00021764"/>
    </source>
</evidence>
<comment type="similarity">
    <text evidence="2 7">Belongs to the PyrI family.</text>
</comment>
<dbReference type="Gene3D" id="2.30.30.20">
    <property type="entry name" value="Aspartate carbamoyltransferase regulatory subunit, C-terminal domain"/>
    <property type="match status" value="1"/>
</dbReference>
<dbReference type="Pfam" id="PF02748">
    <property type="entry name" value="PyrI_C"/>
    <property type="match status" value="1"/>
</dbReference>
<dbReference type="InterPro" id="IPR002801">
    <property type="entry name" value="Asp_carbamoylTrfase_reg"/>
</dbReference>
<dbReference type="GO" id="GO:0016740">
    <property type="term" value="F:transferase activity"/>
    <property type="evidence" value="ECO:0007669"/>
    <property type="project" value="UniProtKB-KW"/>
</dbReference>
<evidence type="ECO:0000256" key="4">
    <source>
        <dbReference type="ARBA" id="ARBA00022723"/>
    </source>
</evidence>
<dbReference type="PANTHER" id="PTHR35805:SF1">
    <property type="entry name" value="ASPARTATE CARBAMOYLTRANSFERASE REGULATORY CHAIN"/>
    <property type="match status" value="1"/>
</dbReference>
<dbReference type="GO" id="GO:0006221">
    <property type="term" value="P:pyrimidine nucleotide biosynthetic process"/>
    <property type="evidence" value="ECO:0007669"/>
    <property type="project" value="UniProtKB-UniRule"/>
</dbReference>
<dbReference type="NCBIfam" id="TIGR00240">
    <property type="entry name" value="ATCase_reg"/>
    <property type="match status" value="1"/>
</dbReference>